<gene>
    <name evidence="2" type="primary">LOC115470351</name>
</gene>
<dbReference type="KEGG" id="muo:115470351"/>
<dbReference type="InParanoid" id="A0A6P7XV56"/>
<keyword evidence="1" id="KW-1185">Reference proteome</keyword>
<protein>
    <submittedName>
        <fullName evidence="2">Uncharacterized protein LOC115470351</fullName>
    </submittedName>
</protein>
<organism evidence="1 2">
    <name type="scientific">Microcaecilia unicolor</name>
    <dbReference type="NCBI Taxonomy" id="1415580"/>
    <lineage>
        <taxon>Eukaryota</taxon>
        <taxon>Metazoa</taxon>
        <taxon>Chordata</taxon>
        <taxon>Craniata</taxon>
        <taxon>Vertebrata</taxon>
        <taxon>Euteleostomi</taxon>
        <taxon>Amphibia</taxon>
        <taxon>Gymnophiona</taxon>
        <taxon>Siphonopidae</taxon>
        <taxon>Microcaecilia</taxon>
    </lineage>
</organism>
<sequence>MSSASQHNTRDEMTCLLARKVKFSASLNLNIERNKHFQQPHSVPEVDLWKRKPPDFSIQLFRSLRLSKNSKDSVVKREALSRSSLKLLEPVKELHKISEACFPSLTRKPQPERFLTRFQHVGPYEAKLMFVKNGKYSSDAYKDPKPHDFRQFENDIPDFVTSCSRDPFDLKLKCQQLSTVHELPSLANKQKSTGAGTRNFITYKPHEVKWDSRLILPKSSYPPKSASYTRYRRRRDVYSAFMDRVEEKLTKTWQEGQ</sequence>
<evidence type="ECO:0000313" key="1">
    <source>
        <dbReference type="Proteomes" id="UP000515156"/>
    </source>
</evidence>
<dbReference type="GeneID" id="115470351"/>
<dbReference type="RefSeq" id="XP_030059337.1">
    <property type="nucleotide sequence ID" value="XM_030203477.1"/>
</dbReference>
<proteinExistence type="predicted"/>
<reference evidence="2" key="1">
    <citation type="submission" date="2025-08" db="UniProtKB">
        <authorList>
            <consortium name="RefSeq"/>
        </authorList>
    </citation>
    <scope>IDENTIFICATION</scope>
</reference>
<name>A0A6P7XV56_9AMPH</name>
<dbReference type="AlphaFoldDB" id="A0A6P7XV56"/>
<evidence type="ECO:0000313" key="2">
    <source>
        <dbReference type="RefSeq" id="XP_030059337.1"/>
    </source>
</evidence>
<dbReference type="OrthoDB" id="5947521at2759"/>
<dbReference type="Proteomes" id="UP000515156">
    <property type="component" value="Chromosome 1"/>
</dbReference>
<accession>A0A6P7XV56</accession>